<name>A0A4Y2LGT5_ARAVE</name>
<comment type="caution">
    <text evidence="2">The sequence shown here is derived from an EMBL/GenBank/DDBJ whole genome shotgun (WGS) entry which is preliminary data.</text>
</comment>
<organism evidence="2 3">
    <name type="scientific">Araneus ventricosus</name>
    <name type="common">Orbweaver spider</name>
    <name type="synonym">Epeira ventricosa</name>
    <dbReference type="NCBI Taxonomy" id="182803"/>
    <lineage>
        <taxon>Eukaryota</taxon>
        <taxon>Metazoa</taxon>
        <taxon>Ecdysozoa</taxon>
        <taxon>Arthropoda</taxon>
        <taxon>Chelicerata</taxon>
        <taxon>Arachnida</taxon>
        <taxon>Araneae</taxon>
        <taxon>Araneomorphae</taxon>
        <taxon>Entelegynae</taxon>
        <taxon>Araneoidea</taxon>
        <taxon>Araneidae</taxon>
        <taxon>Araneus</taxon>
    </lineage>
</organism>
<dbReference type="Proteomes" id="UP000499080">
    <property type="component" value="Unassembled WGS sequence"/>
</dbReference>
<evidence type="ECO:0000313" key="2">
    <source>
        <dbReference type="EMBL" id="GBN13955.1"/>
    </source>
</evidence>
<sequence length="151" mass="17428">MDAGDSRRIEREQKDSETGHWVRDNISKPVIPDLRGNRTFYFERTFAFNCAETPTSWSFRVTFLRQPDNGDSCVSVIRRTDDRPGLVGVNFFAKIHITFIRHSISEMPAGRADRRVFPRVISEEDAERVPNREPCGDFALFIHGCHGDRKN</sequence>
<gene>
    <name evidence="2" type="ORF">AVEN_91370_1</name>
</gene>
<protein>
    <submittedName>
        <fullName evidence="2">Uncharacterized protein</fullName>
    </submittedName>
</protein>
<dbReference type="AlphaFoldDB" id="A0A4Y2LGT5"/>
<reference evidence="2 3" key="1">
    <citation type="journal article" date="2019" name="Sci. Rep.">
        <title>Orb-weaving spider Araneus ventricosus genome elucidates the spidroin gene catalogue.</title>
        <authorList>
            <person name="Kono N."/>
            <person name="Nakamura H."/>
            <person name="Ohtoshi R."/>
            <person name="Moran D.A.P."/>
            <person name="Shinohara A."/>
            <person name="Yoshida Y."/>
            <person name="Fujiwara M."/>
            <person name="Mori M."/>
            <person name="Tomita M."/>
            <person name="Arakawa K."/>
        </authorList>
    </citation>
    <scope>NUCLEOTIDE SEQUENCE [LARGE SCALE GENOMIC DNA]</scope>
</reference>
<proteinExistence type="predicted"/>
<evidence type="ECO:0000313" key="3">
    <source>
        <dbReference type="Proteomes" id="UP000499080"/>
    </source>
</evidence>
<dbReference type="EMBL" id="BGPR01005846">
    <property type="protein sequence ID" value="GBN13955.1"/>
    <property type="molecule type" value="Genomic_DNA"/>
</dbReference>
<accession>A0A4Y2LGT5</accession>
<keyword evidence="3" id="KW-1185">Reference proteome</keyword>
<feature type="region of interest" description="Disordered" evidence="1">
    <location>
        <begin position="1"/>
        <end position="21"/>
    </location>
</feature>
<evidence type="ECO:0000256" key="1">
    <source>
        <dbReference type="SAM" id="MobiDB-lite"/>
    </source>
</evidence>